<protein>
    <submittedName>
        <fullName evidence="1">Uncharacterized protein</fullName>
    </submittedName>
</protein>
<proteinExistence type="predicted"/>
<evidence type="ECO:0000313" key="1">
    <source>
        <dbReference type="EMBL" id="SUZ59742.1"/>
    </source>
</evidence>
<name>A0A381NYN8_9ZZZZ</name>
<feature type="non-terminal residue" evidence="1">
    <location>
        <position position="1"/>
    </location>
</feature>
<gene>
    <name evidence="1" type="ORF">METZ01_LOCUS12596</name>
</gene>
<dbReference type="AlphaFoldDB" id="A0A381NYN8"/>
<sequence>VNNLILSCPLHPVIDWLKMGNLKRSYGLNSQLQGLIDRAGLSFAAKSSASLP</sequence>
<dbReference type="EMBL" id="UINC01000697">
    <property type="protein sequence ID" value="SUZ59742.1"/>
    <property type="molecule type" value="Genomic_DNA"/>
</dbReference>
<accession>A0A381NYN8</accession>
<organism evidence="1">
    <name type="scientific">marine metagenome</name>
    <dbReference type="NCBI Taxonomy" id="408172"/>
    <lineage>
        <taxon>unclassified sequences</taxon>
        <taxon>metagenomes</taxon>
        <taxon>ecological metagenomes</taxon>
    </lineage>
</organism>
<reference evidence="1" key="1">
    <citation type="submission" date="2018-05" db="EMBL/GenBank/DDBJ databases">
        <authorList>
            <person name="Lanie J.A."/>
            <person name="Ng W.-L."/>
            <person name="Kazmierczak K.M."/>
            <person name="Andrzejewski T.M."/>
            <person name="Davidsen T.M."/>
            <person name="Wayne K.J."/>
            <person name="Tettelin H."/>
            <person name="Glass J.I."/>
            <person name="Rusch D."/>
            <person name="Podicherti R."/>
            <person name="Tsui H.-C.T."/>
            <person name="Winkler M.E."/>
        </authorList>
    </citation>
    <scope>NUCLEOTIDE SEQUENCE</scope>
</reference>